<keyword evidence="1" id="KW-0732">Signal</keyword>
<evidence type="ECO:0000313" key="2">
    <source>
        <dbReference type="EMBL" id="GGI09707.1"/>
    </source>
</evidence>
<name>A0ABQ2B9P2_9MICO</name>
<reference evidence="3" key="1">
    <citation type="journal article" date="2019" name="Int. J. Syst. Evol. Microbiol.">
        <title>The Global Catalogue of Microorganisms (GCM) 10K type strain sequencing project: providing services to taxonomists for standard genome sequencing and annotation.</title>
        <authorList>
            <consortium name="The Broad Institute Genomics Platform"/>
            <consortium name="The Broad Institute Genome Sequencing Center for Infectious Disease"/>
            <person name="Wu L."/>
            <person name="Ma J."/>
        </authorList>
    </citation>
    <scope>NUCLEOTIDE SEQUENCE [LARGE SCALE GENOMIC DNA]</scope>
    <source>
        <strain evidence="3">CCM 8653</strain>
    </source>
</reference>
<evidence type="ECO:0000313" key="3">
    <source>
        <dbReference type="Proteomes" id="UP000632535"/>
    </source>
</evidence>
<dbReference type="PANTHER" id="PTHR43649:SF12">
    <property type="entry name" value="DIACETYLCHITOBIOSE BINDING PROTEIN DASA"/>
    <property type="match status" value="1"/>
</dbReference>
<dbReference type="Pfam" id="PF01547">
    <property type="entry name" value="SBP_bac_1"/>
    <property type="match status" value="1"/>
</dbReference>
<dbReference type="EMBL" id="BMDG01000009">
    <property type="protein sequence ID" value="GGI09707.1"/>
    <property type="molecule type" value="Genomic_DNA"/>
</dbReference>
<dbReference type="Proteomes" id="UP000632535">
    <property type="component" value="Unassembled WGS sequence"/>
</dbReference>
<dbReference type="CDD" id="cd13585">
    <property type="entry name" value="PBP2_TMBP_like"/>
    <property type="match status" value="1"/>
</dbReference>
<comment type="caution">
    <text evidence="2">The sequence shown here is derived from an EMBL/GenBank/DDBJ whole genome shotgun (WGS) entry which is preliminary data.</text>
</comment>
<dbReference type="PANTHER" id="PTHR43649">
    <property type="entry name" value="ARABINOSE-BINDING PROTEIN-RELATED"/>
    <property type="match status" value="1"/>
</dbReference>
<keyword evidence="3" id="KW-1185">Reference proteome</keyword>
<feature type="signal peptide" evidence="1">
    <location>
        <begin position="1"/>
        <end position="34"/>
    </location>
</feature>
<dbReference type="PROSITE" id="PS51318">
    <property type="entry name" value="TAT"/>
    <property type="match status" value="1"/>
</dbReference>
<feature type="chain" id="PRO_5046694716" description="ABC-type glycerol-3-phosphate transport system substrate-binding protein" evidence="1">
    <location>
        <begin position="35"/>
        <end position="437"/>
    </location>
</feature>
<dbReference type="RefSeq" id="WP_188524289.1">
    <property type="nucleotide sequence ID" value="NZ_BMDG01000009.1"/>
</dbReference>
<protein>
    <recommendedName>
        <fullName evidence="4">ABC-type glycerol-3-phosphate transport system substrate-binding protein</fullName>
    </recommendedName>
</protein>
<gene>
    <name evidence="2" type="ORF">GCM10007368_27530</name>
</gene>
<organism evidence="2 3">
    <name type="scientific">Isoptericola cucumis</name>
    <dbReference type="NCBI Taxonomy" id="1776856"/>
    <lineage>
        <taxon>Bacteria</taxon>
        <taxon>Bacillati</taxon>
        <taxon>Actinomycetota</taxon>
        <taxon>Actinomycetes</taxon>
        <taxon>Micrococcales</taxon>
        <taxon>Promicromonosporaceae</taxon>
        <taxon>Isoptericola</taxon>
    </lineage>
</organism>
<dbReference type="InterPro" id="IPR006311">
    <property type="entry name" value="TAT_signal"/>
</dbReference>
<evidence type="ECO:0000256" key="1">
    <source>
        <dbReference type="SAM" id="SignalP"/>
    </source>
</evidence>
<evidence type="ECO:0008006" key="4">
    <source>
        <dbReference type="Google" id="ProtNLM"/>
    </source>
</evidence>
<accession>A0ABQ2B9P2</accession>
<dbReference type="InterPro" id="IPR050490">
    <property type="entry name" value="Bact_solute-bd_prot1"/>
</dbReference>
<proteinExistence type="predicted"/>
<dbReference type="SUPFAM" id="SSF53850">
    <property type="entry name" value="Periplasmic binding protein-like II"/>
    <property type="match status" value="1"/>
</dbReference>
<dbReference type="InterPro" id="IPR006059">
    <property type="entry name" value="SBP"/>
</dbReference>
<sequence length="437" mass="47274">MPTPVAGTGNPVARRLSRRSFLAVAGISVAGALAACSGAPTGTKHLRLSSWNIPLDLESYQAIADEFVAAHPGTSVAVEVTTGQFHQWFITRLAADLAPDIIRITPQQIGRYAANGSLVDLTGAVPAAYQDDWSEPFWAIGAKEDGLFGVFQHTDNFITYYDRRVIEQIGVDVPQSLDEAWHWDEFLEIAREAQRLTGRYGFGYGWGGPETAYRWMPLVYQNGGAFLGEDGMTPSMDTPEAVGALDFGGRWYADGLVSPANMSKSGGGAVGRDLFATGQTGLLLDNPEAIAALDEARPDEWGTTYMIRNDGEASDLGGNALAVTRSSKHPELAAELVAFVTSRTNVAEFCRRGNWLPARSSLDAADIGYQRHESTMQQFIDQASTIPLSMVRAQSGPYFSSLNSVFADYLDLCFLGELTPGECGTQMTEAMRSVTTR</sequence>
<dbReference type="Gene3D" id="3.40.190.10">
    <property type="entry name" value="Periplasmic binding protein-like II"/>
    <property type="match status" value="1"/>
</dbReference>